<dbReference type="SUPFAM" id="SSF52047">
    <property type="entry name" value="RNI-like"/>
    <property type="match status" value="1"/>
</dbReference>
<evidence type="ECO:0008006" key="3">
    <source>
        <dbReference type="Google" id="ProtNLM"/>
    </source>
</evidence>
<evidence type="ECO:0000313" key="1">
    <source>
        <dbReference type="EMBL" id="KAF9065211.1"/>
    </source>
</evidence>
<keyword evidence="2" id="KW-1185">Reference proteome</keyword>
<dbReference type="EMBL" id="JADNRY010000107">
    <property type="protein sequence ID" value="KAF9065211.1"/>
    <property type="molecule type" value="Genomic_DNA"/>
</dbReference>
<evidence type="ECO:0000313" key="2">
    <source>
        <dbReference type="Proteomes" id="UP000772434"/>
    </source>
</evidence>
<dbReference type="OrthoDB" id="3365698at2759"/>
<gene>
    <name evidence="1" type="ORF">BDP27DRAFT_1464451</name>
</gene>
<organism evidence="1 2">
    <name type="scientific">Rhodocollybia butyracea</name>
    <dbReference type="NCBI Taxonomy" id="206335"/>
    <lineage>
        <taxon>Eukaryota</taxon>
        <taxon>Fungi</taxon>
        <taxon>Dikarya</taxon>
        <taxon>Basidiomycota</taxon>
        <taxon>Agaricomycotina</taxon>
        <taxon>Agaricomycetes</taxon>
        <taxon>Agaricomycetidae</taxon>
        <taxon>Agaricales</taxon>
        <taxon>Marasmiineae</taxon>
        <taxon>Omphalotaceae</taxon>
        <taxon>Rhodocollybia</taxon>
    </lineage>
</organism>
<comment type="caution">
    <text evidence="1">The sequence shown here is derived from an EMBL/GenBank/DDBJ whole genome shotgun (WGS) entry which is preliminary data.</text>
</comment>
<accession>A0A9P5PH15</accession>
<reference evidence="1" key="1">
    <citation type="submission" date="2020-11" db="EMBL/GenBank/DDBJ databases">
        <authorList>
            <consortium name="DOE Joint Genome Institute"/>
            <person name="Ahrendt S."/>
            <person name="Riley R."/>
            <person name="Andreopoulos W."/>
            <person name="Labutti K."/>
            <person name="Pangilinan J."/>
            <person name="Ruiz-Duenas F.J."/>
            <person name="Barrasa J.M."/>
            <person name="Sanchez-Garcia M."/>
            <person name="Camarero S."/>
            <person name="Miyauchi S."/>
            <person name="Serrano A."/>
            <person name="Linde D."/>
            <person name="Babiker R."/>
            <person name="Drula E."/>
            <person name="Ayuso-Fernandez I."/>
            <person name="Pacheco R."/>
            <person name="Padilla G."/>
            <person name="Ferreira P."/>
            <person name="Barriuso J."/>
            <person name="Kellner H."/>
            <person name="Castanera R."/>
            <person name="Alfaro M."/>
            <person name="Ramirez L."/>
            <person name="Pisabarro A.G."/>
            <person name="Kuo A."/>
            <person name="Tritt A."/>
            <person name="Lipzen A."/>
            <person name="He G."/>
            <person name="Yan M."/>
            <person name="Ng V."/>
            <person name="Cullen D."/>
            <person name="Martin F."/>
            <person name="Rosso M.-N."/>
            <person name="Henrissat B."/>
            <person name="Hibbett D."/>
            <person name="Martinez A.T."/>
            <person name="Grigoriev I.V."/>
        </authorList>
    </citation>
    <scope>NUCLEOTIDE SEQUENCE</scope>
    <source>
        <strain evidence="1">AH 40177</strain>
    </source>
</reference>
<dbReference type="Gene3D" id="3.80.10.10">
    <property type="entry name" value="Ribonuclease Inhibitor"/>
    <property type="match status" value="1"/>
</dbReference>
<dbReference type="AlphaFoldDB" id="A0A9P5PH15"/>
<dbReference type="InterPro" id="IPR032675">
    <property type="entry name" value="LRR_dom_sf"/>
</dbReference>
<dbReference type="PANTHER" id="PTHR38926:SF5">
    <property type="entry name" value="F-BOX AND LEUCINE-RICH REPEAT PROTEIN 6"/>
    <property type="match status" value="1"/>
</dbReference>
<sequence>MPLCSSCGANTFTPRVLMDPTGLQKCNFPNEFGPAPVQSDGVASVLLNITQDLEDYGSEIYRLRGETERLKRYATHLQSLIPPFSKLPDEILRDIFDDCCDMNTFRVHGEPKPMHISQAIRSKPAMVISSVCSRWRRNALTMPVIWSRVSLDWGLWEDHKYSEDEAATTFFPLSNFLARSQQHPMTVDLNIGLLDRGEVHPVLKQFFRQIGRWQCLSFFCPRYTLSYLLNRAGIQSASFPVLSSLSMTGCIEHQDLTPFIDTTPKLQTLNLSNQSNLMVLLPYGFNLTQMSQMGLDFNCSLHSIQNLFDNCPDLFSLCIRETVYNDPMTILHSPKLETLTVCHCQSIPHQFPGSVFRSLQLPSLKTLYLKKEEAWGHDNAPWSYLEHFMMFIKRSSFQLNTLTIQHLFISDANLVYILVHIPTLQNLTVDDSGITTKRSPISSEFIESLHSYRPSSLRRQTAPILPDYVP</sequence>
<proteinExistence type="predicted"/>
<protein>
    <recommendedName>
        <fullName evidence="3">F-box domain-containing protein</fullName>
    </recommendedName>
</protein>
<dbReference type="Proteomes" id="UP000772434">
    <property type="component" value="Unassembled WGS sequence"/>
</dbReference>
<name>A0A9P5PH15_9AGAR</name>
<dbReference type="PANTHER" id="PTHR38926">
    <property type="entry name" value="F-BOX DOMAIN CONTAINING PROTEIN, EXPRESSED"/>
    <property type="match status" value="1"/>
</dbReference>